<dbReference type="AlphaFoldDB" id="A0A432LNL6"/>
<protein>
    <submittedName>
        <fullName evidence="2">WxcM-like domain-containing protein</fullName>
    </submittedName>
</protein>
<dbReference type="InterPro" id="IPR008894">
    <property type="entry name" value="QdtA_cupin_dom"/>
</dbReference>
<dbReference type="SUPFAM" id="SSF51182">
    <property type="entry name" value="RmlC-like cupins"/>
    <property type="match status" value="1"/>
</dbReference>
<dbReference type="CDD" id="cd20292">
    <property type="entry name" value="cupin_QdtA-like"/>
    <property type="match status" value="1"/>
</dbReference>
<accession>A0A432LNL6</accession>
<reference evidence="2 3" key="1">
    <citation type="submission" date="2018-12" db="EMBL/GenBank/DDBJ databases">
        <title>Genome sequencing of Prevotella sp. KCOM 3155 (= JS262).</title>
        <authorList>
            <person name="Kook J.-K."/>
            <person name="Park S.-N."/>
            <person name="Lim Y.K."/>
        </authorList>
    </citation>
    <scope>NUCLEOTIDE SEQUENCE [LARGE SCALE GENOMIC DNA]</scope>
    <source>
        <strain evidence="2 3">KCOM 3155</strain>
    </source>
</reference>
<dbReference type="Gene3D" id="2.60.120.10">
    <property type="entry name" value="Jelly Rolls"/>
    <property type="match status" value="1"/>
</dbReference>
<organism evidence="2 3">
    <name type="scientific">Prevotella koreensis</name>
    <dbReference type="NCBI Taxonomy" id="2490854"/>
    <lineage>
        <taxon>Bacteria</taxon>
        <taxon>Pseudomonadati</taxon>
        <taxon>Bacteroidota</taxon>
        <taxon>Bacteroidia</taxon>
        <taxon>Bacteroidales</taxon>
        <taxon>Prevotellaceae</taxon>
        <taxon>Prevotella</taxon>
    </lineage>
</organism>
<comment type="caution">
    <text evidence="2">The sequence shown here is derived from an EMBL/GenBank/DDBJ whole genome shotgun (WGS) entry which is preliminary data.</text>
</comment>
<evidence type="ECO:0000313" key="3">
    <source>
        <dbReference type="Proteomes" id="UP000278983"/>
    </source>
</evidence>
<dbReference type="Proteomes" id="UP000278983">
    <property type="component" value="Unassembled WGS sequence"/>
</dbReference>
<evidence type="ECO:0000313" key="2">
    <source>
        <dbReference type="EMBL" id="RUL60256.1"/>
    </source>
</evidence>
<keyword evidence="3" id="KW-1185">Reference proteome</keyword>
<dbReference type="OrthoDB" id="9795513at2"/>
<evidence type="ECO:0000259" key="1">
    <source>
        <dbReference type="Pfam" id="PF05523"/>
    </source>
</evidence>
<proteinExistence type="predicted"/>
<feature type="domain" description="Sugar 3,4-ketoisomerase QdtA cupin" evidence="1">
    <location>
        <begin position="6"/>
        <end position="132"/>
    </location>
</feature>
<dbReference type="InterPro" id="IPR014710">
    <property type="entry name" value="RmlC-like_jellyroll"/>
</dbReference>
<dbReference type="EMBL" id="RYYU01000001">
    <property type="protein sequence ID" value="RUL60256.1"/>
    <property type="molecule type" value="Genomic_DNA"/>
</dbReference>
<dbReference type="Pfam" id="PF05523">
    <property type="entry name" value="FdtA"/>
    <property type="match status" value="1"/>
</dbReference>
<gene>
    <name evidence="2" type="ORF">EHV08_11210</name>
</gene>
<dbReference type="RefSeq" id="WP_126679348.1">
    <property type="nucleotide sequence ID" value="NZ_CAUTIM010000002.1"/>
</dbReference>
<sequence>MGELGKIIELQKVTDPRGNLTVAEGITQIPFEIARAYWVYDVPGGESRGGHAHKRLKQLVVATSGSFTVTLDNGREQKKYLLNHPWQGLLIDTGIWRTLDDFSSGAVCLVLASQRYEEDDYIYEYDDFLKYVGCSK</sequence>
<dbReference type="InterPro" id="IPR011051">
    <property type="entry name" value="RmlC_Cupin_sf"/>
</dbReference>
<name>A0A432LNL6_9BACT</name>